<proteinExistence type="predicted"/>
<dbReference type="InterPro" id="IPR009241">
    <property type="entry name" value="HigB-like"/>
</dbReference>
<dbReference type="Pfam" id="PF05973">
    <property type="entry name" value="Gp49"/>
    <property type="match status" value="1"/>
</dbReference>
<organism evidence="2">
    <name type="scientific">freshwater metagenome</name>
    <dbReference type="NCBI Taxonomy" id="449393"/>
    <lineage>
        <taxon>unclassified sequences</taxon>
        <taxon>metagenomes</taxon>
        <taxon>ecological metagenomes</taxon>
    </lineage>
</organism>
<sequence length="123" mass="13922">MFYTGIEVPNWAVFLDPTVTTWISELDDLRYDRVAAAIDMLTTLGPSLGRPLVDTISMSSFANMKELRVGTCRILFAFDPKRQAILLYAGDKKGAWHDWYRQAIPIADHRFTRWLAQESGGGP</sequence>
<evidence type="ECO:0000313" key="2">
    <source>
        <dbReference type="EMBL" id="CAB5036848.1"/>
    </source>
</evidence>
<accession>A0A6J7S8P2</accession>
<name>A0A6J7S8P2_9ZZZZ</name>
<evidence type="ECO:0000313" key="1">
    <source>
        <dbReference type="EMBL" id="CAB4903305.1"/>
    </source>
</evidence>
<reference evidence="2" key="1">
    <citation type="submission" date="2020-05" db="EMBL/GenBank/DDBJ databases">
        <authorList>
            <person name="Chiriac C."/>
            <person name="Salcher M."/>
            <person name="Ghai R."/>
            <person name="Kavagutti S V."/>
        </authorList>
    </citation>
    <scope>NUCLEOTIDE SEQUENCE</scope>
</reference>
<dbReference type="EMBL" id="CAFBMC010000059">
    <property type="protein sequence ID" value="CAB4903305.1"/>
    <property type="molecule type" value="Genomic_DNA"/>
</dbReference>
<gene>
    <name evidence="1" type="ORF">UFOPK3495_01095</name>
    <name evidence="2" type="ORF">UFOPK4237_00535</name>
</gene>
<dbReference type="EMBL" id="CAFBPZ010000024">
    <property type="protein sequence ID" value="CAB5036848.1"/>
    <property type="molecule type" value="Genomic_DNA"/>
</dbReference>
<dbReference type="AlphaFoldDB" id="A0A6J7S8P2"/>
<protein>
    <submittedName>
        <fullName evidence="2">Unannotated protein</fullName>
    </submittedName>
</protein>